<dbReference type="AlphaFoldDB" id="A0AA95HBS9"/>
<dbReference type="InterPro" id="IPR006176">
    <property type="entry name" value="3-OHacyl-CoA_DH_NAD-bd"/>
</dbReference>
<keyword evidence="2" id="KW-0276">Fatty acid metabolism</keyword>
<dbReference type="InterPro" id="IPR008927">
    <property type="entry name" value="6-PGluconate_DH-like_C_sf"/>
</dbReference>
<evidence type="ECO:0000313" key="11">
    <source>
        <dbReference type="EMBL" id="WGZ93995.1"/>
    </source>
</evidence>
<sequence>MDIRKVAVIGAGVMGAGIAAHIANAGTPVMLLDIVPEGATDRSQIAKTALDKLLKADPAPFMHKKNAHLVTPGNIEDDLPQLAECDWIIEAIVERLAIKQDLYRKLATVRKADAIISSNTSSIPLHELVAGLPEDFAAHFMITHFFNPPRYMRLLEIVTSPQTDQDAARKIREYADLKLGKGVVDCKDTPGFIANRIGIFWIQTAIQEAIDMGLTVEEADAVVGRPMGIPKTGVFGLSDLVGIDLMPHLMRSMNRSLPAGDALLEKATIPPLIQKMIDEGYTGRKGKGGFYRFNTAGGGKVKASIDLQTGEYSPTQPAKLASVKAAKEGGLQALVSHSDKGGQYAWRVLSQTLRYAAALVPEIADDICAVNTAMKLGYNWKFGPFELIDQLGAEDFAKRLAADAVPPIPSPSPARGEGSEEVRGDSVLSPPPLAGGGLGRGGIPPLLEKARAHGFYRHDAGETLYLQPDGSYIPLQRPPGVLLLADLKRHAEPLLENDAASLWDIGDGVACLEFHSKMNSLDPLILEMIEESVEFIPQNHQALVIYNEGSNFSAGANLGLLMFAAKLGGWDEVDKMVSGGQQAYKKLKYAPFPVVGAPFGLALGGGCEILLHCDALQAHAETYVGLVETGVGLIPGWGGCKEMLHRWSNNPRMPRGPLPPVLKCFEIISVATVAKSAFEAKDYLFLRPTDGITMNRDRLLADAKARALSMIEGYQPPVPPIFHLPGATAKVAMEMAVNDFLAQGKTTPYDAVIAEALATVLSGGDTDMTETLSEDDLLALEYAQFTQLVRKPETLARVSHMLETGKPLRN</sequence>
<protein>
    <submittedName>
        <fullName evidence="11">3-hydroxyacyl-CoA dehydrogenase NAD-binding domain-containing protein</fullName>
    </submittedName>
</protein>
<feature type="domain" description="3-hydroxyacyl-CoA dehydrogenase NAD binding" evidence="10">
    <location>
        <begin position="5"/>
        <end position="189"/>
    </location>
</feature>
<evidence type="ECO:0000256" key="6">
    <source>
        <dbReference type="ARBA" id="ARBA00023098"/>
    </source>
</evidence>
<dbReference type="KEGG" id="tput:QJT81_19750"/>
<dbReference type="SUPFAM" id="SSF51735">
    <property type="entry name" value="NAD(P)-binding Rossmann-fold domains"/>
    <property type="match status" value="1"/>
</dbReference>
<gene>
    <name evidence="11" type="ORF">QJT81_19750</name>
</gene>
<dbReference type="InterPro" id="IPR036291">
    <property type="entry name" value="NAD(P)-bd_dom_sf"/>
</dbReference>
<dbReference type="Gene3D" id="3.40.50.720">
    <property type="entry name" value="NAD(P)-binding Rossmann-like Domain"/>
    <property type="match status" value="1"/>
</dbReference>
<dbReference type="SUPFAM" id="SSF48179">
    <property type="entry name" value="6-phosphogluconate dehydrogenase C-terminal domain-like"/>
    <property type="match status" value="2"/>
</dbReference>
<evidence type="ECO:0000259" key="10">
    <source>
        <dbReference type="Pfam" id="PF02737"/>
    </source>
</evidence>
<dbReference type="GO" id="GO:0016042">
    <property type="term" value="P:lipid catabolic process"/>
    <property type="evidence" value="ECO:0007669"/>
    <property type="project" value="UniProtKB-KW"/>
</dbReference>
<dbReference type="InterPro" id="IPR001753">
    <property type="entry name" value="Enoyl-CoA_hydra/iso"/>
</dbReference>
<dbReference type="PANTHER" id="PTHR48075:SF7">
    <property type="entry name" value="3-HYDROXYACYL-COA DEHYDROGENASE-RELATED"/>
    <property type="match status" value="1"/>
</dbReference>
<dbReference type="EMBL" id="CP124756">
    <property type="protein sequence ID" value="WGZ93995.1"/>
    <property type="molecule type" value="Genomic_DNA"/>
</dbReference>
<keyword evidence="4" id="KW-0560">Oxidoreductase</keyword>
<dbReference type="Proteomes" id="UP001301326">
    <property type="component" value="Chromosome"/>
</dbReference>
<comment type="catalytic activity">
    <reaction evidence="7">
        <text>a (3S)-3-hydroxyacyl-CoA + NAD(+) = a 3-oxoacyl-CoA + NADH + H(+)</text>
        <dbReference type="Rhea" id="RHEA:22432"/>
        <dbReference type="ChEBI" id="CHEBI:15378"/>
        <dbReference type="ChEBI" id="CHEBI:57318"/>
        <dbReference type="ChEBI" id="CHEBI:57540"/>
        <dbReference type="ChEBI" id="CHEBI:57945"/>
        <dbReference type="ChEBI" id="CHEBI:90726"/>
        <dbReference type="EC" id="1.1.1.35"/>
    </reaction>
</comment>
<evidence type="ECO:0000256" key="5">
    <source>
        <dbReference type="ARBA" id="ARBA00023027"/>
    </source>
</evidence>
<comment type="pathway">
    <text evidence="1">Lipid metabolism; fatty acid beta-oxidation.</text>
</comment>
<proteinExistence type="predicted"/>
<organism evidence="11">
    <name type="scientific">Candidatus Thiothrix putei</name>
    <dbReference type="NCBI Taxonomy" id="3080811"/>
    <lineage>
        <taxon>Bacteria</taxon>
        <taxon>Pseudomonadati</taxon>
        <taxon>Pseudomonadota</taxon>
        <taxon>Gammaproteobacteria</taxon>
        <taxon>Thiotrichales</taxon>
        <taxon>Thiotrichaceae</taxon>
        <taxon>Thiothrix</taxon>
    </lineage>
</organism>
<keyword evidence="6" id="KW-0443">Lipid metabolism</keyword>
<dbReference type="PANTHER" id="PTHR48075">
    <property type="entry name" value="3-HYDROXYACYL-COA DEHYDROGENASE FAMILY PROTEIN"/>
    <property type="match status" value="1"/>
</dbReference>
<reference evidence="11" key="1">
    <citation type="journal article" date="2023" name="Int. J. Mol. Sci.">
        <title>Metagenomics Revealed a New Genus 'Candidatus Thiocaldithrix dubininis' gen. nov., sp. nov. and a New Species 'Candidatus Thiothrix putei' sp. nov. in the Family Thiotrichaceae, Some Members of Which Have Traits of Both Na+- and H+-Motive Energetics.</title>
        <authorList>
            <person name="Ravin N.V."/>
            <person name="Muntyan M.S."/>
            <person name="Smolyakov D.D."/>
            <person name="Rudenko T.S."/>
            <person name="Beletsky A.V."/>
            <person name="Mardanov A.V."/>
            <person name="Grabovich M.Y."/>
        </authorList>
    </citation>
    <scope>NUCLEOTIDE SEQUENCE</scope>
    <source>
        <strain evidence="11">GKL-02</strain>
    </source>
</reference>
<reference evidence="11" key="2">
    <citation type="submission" date="2023-04" db="EMBL/GenBank/DDBJ databases">
        <authorList>
            <person name="Beletskiy A.V."/>
            <person name="Mardanov A.V."/>
            <person name="Ravin N.V."/>
        </authorList>
    </citation>
    <scope>NUCLEOTIDE SEQUENCE</scope>
    <source>
        <strain evidence="11">GKL-02</strain>
    </source>
</reference>
<keyword evidence="5" id="KW-0520">NAD</keyword>
<evidence type="ECO:0000256" key="4">
    <source>
        <dbReference type="ARBA" id="ARBA00023002"/>
    </source>
</evidence>
<dbReference type="Gene3D" id="1.10.1040.50">
    <property type="match status" value="1"/>
</dbReference>
<feature type="domain" description="3-hydroxyacyl-CoA dehydrogenase C-terminal" evidence="9">
    <location>
        <begin position="191"/>
        <end position="292"/>
    </location>
</feature>
<dbReference type="SUPFAM" id="SSF52096">
    <property type="entry name" value="ClpP/crotonase"/>
    <property type="match status" value="1"/>
</dbReference>
<feature type="region of interest" description="Disordered" evidence="8">
    <location>
        <begin position="404"/>
        <end position="438"/>
    </location>
</feature>
<keyword evidence="3" id="KW-0442">Lipid degradation</keyword>
<evidence type="ECO:0000256" key="3">
    <source>
        <dbReference type="ARBA" id="ARBA00022963"/>
    </source>
</evidence>
<dbReference type="InterPro" id="IPR029045">
    <property type="entry name" value="ClpP/crotonase-like_dom_sf"/>
</dbReference>
<evidence type="ECO:0000256" key="8">
    <source>
        <dbReference type="SAM" id="MobiDB-lite"/>
    </source>
</evidence>
<dbReference type="Pfam" id="PF00725">
    <property type="entry name" value="3HCDH"/>
    <property type="match status" value="1"/>
</dbReference>
<accession>A0AA95HBS9</accession>
<evidence type="ECO:0000256" key="1">
    <source>
        <dbReference type="ARBA" id="ARBA00005005"/>
    </source>
</evidence>
<dbReference type="GO" id="GO:0006631">
    <property type="term" value="P:fatty acid metabolic process"/>
    <property type="evidence" value="ECO:0007669"/>
    <property type="project" value="UniProtKB-KW"/>
</dbReference>
<dbReference type="Pfam" id="PF02737">
    <property type="entry name" value="3HCDH_N"/>
    <property type="match status" value="1"/>
</dbReference>
<evidence type="ECO:0000256" key="7">
    <source>
        <dbReference type="ARBA" id="ARBA00049556"/>
    </source>
</evidence>
<dbReference type="Gene3D" id="3.90.226.10">
    <property type="entry name" value="2-enoyl-CoA Hydratase, Chain A, domain 1"/>
    <property type="match status" value="1"/>
</dbReference>
<dbReference type="InterPro" id="IPR006108">
    <property type="entry name" value="3HC_DH_C"/>
</dbReference>
<dbReference type="GO" id="GO:0003857">
    <property type="term" value="F:(3S)-3-hydroxyacyl-CoA dehydrogenase (NAD+) activity"/>
    <property type="evidence" value="ECO:0007669"/>
    <property type="project" value="UniProtKB-EC"/>
</dbReference>
<dbReference type="Pfam" id="PF00378">
    <property type="entry name" value="ECH_1"/>
    <property type="match status" value="1"/>
</dbReference>
<evidence type="ECO:0000259" key="9">
    <source>
        <dbReference type="Pfam" id="PF00725"/>
    </source>
</evidence>
<dbReference type="CDD" id="cd06558">
    <property type="entry name" value="crotonase-like"/>
    <property type="match status" value="1"/>
</dbReference>
<evidence type="ECO:0000256" key="2">
    <source>
        <dbReference type="ARBA" id="ARBA00022832"/>
    </source>
</evidence>
<dbReference type="GO" id="GO:0070403">
    <property type="term" value="F:NAD+ binding"/>
    <property type="evidence" value="ECO:0007669"/>
    <property type="project" value="InterPro"/>
</dbReference>
<name>A0AA95HBS9_9GAMM</name>